<evidence type="ECO:0000256" key="7">
    <source>
        <dbReference type="ARBA" id="ARBA00022692"/>
    </source>
</evidence>
<dbReference type="Proteomes" id="UP000199230">
    <property type="component" value="Unassembled WGS sequence"/>
</dbReference>
<feature type="transmembrane region" description="Helical" evidence="12">
    <location>
        <begin position="288"/>
        <end position="308"/>
    </location>
</feature>
<evidence type="ECO:0000256" key="1">
    <source>
        <dbReference type="ARBA" id="ARBA00003408"/>
    </source>
</evidence>
<name>A0A1H3I6U8_9FIRM</name>
<dbReference type="InterPro" id="IPR048279">
    <property type="entry name" value="MdtK-like"/>
</dbReference>
<feature type="transmembrane region" description="Helical" evidence="12">
    <location>
        <begin position="388"/>
        <end position="410"/>
    </location>
</feature>
<evidence type="ECO:0000256" key="8">
    <source>
        <dbReference type="ARBA" id="ARBA00022989"/>
    </source>
</evidence>
<sequence>MIKKTKPLTMQIMILAGPAILEMLMHTLVWTADTAMVGRLTAADIAAVNLGAHMMFATAMIFGALGTGATAMVARHIGAGEEKEASRLASQAISIGILISIFVGSIGMLSADWIFQFLVEDPQVVAIGSMYLRIVLIGVFFLIPQMIGNAIIRGSGNTFVPFLSAVFANVFNIAADYILIFGKFGFPAMGSRGAAIATGTAQILGAMVTFYFLFSQKGKIKLKLKEMHLFEIEKLKKLIRLSLPAGMEVFMNEGSRLVSSFWIAQLGTIAYAAHSLSVAAESVSFMPGYGFAVAAATMVGQHMGAGNLDMALKSTRRSILLAAIFMGCVGVLFFVFPFQIMRLFSNQADAVEVAAACLRIGAFEQIPIAIAMVTSGALKGAGDTKGPFAVSLITNLCIRLPLIFLAVFVFRLPVTYIWWISVTQYVVEATLMTIRFQKGHWKTIKL</sequence>
<dbReference type="PANTHER" id="PTHR43298">
    <property type="entry name" value="MULTIDRUG RESISTANCE PROTEIN NORM-RELATED"/>
    <property type="match status" value="1"/>
</dbReference>
<evidence type="ECO:0000256" key="10">
    <source>
        <dbReference type="ARBA" id="ARBA00023136"/>
    </source>
</evidence>
<gene>
    <name evidence="13" type="ORF">SAMN05192546_10121</name>
</gene>
<evidence type="ECO:0000256" key="12">
    <source>
        <dbReference type="SAM" id="Phobius"/>
    </source>
</evidence>
<dbReference type="NCBIfam" id="TIGR00797">
    <property type="entry name" value="matE"/>
    <property type="match status" value="1"/>
</dbReference>
<keyword evidence="8 12" id="KW-1133">Transmembrane helix</keyword>
<feature type="transmembrane region" description="Helical" evidence="12">
    <location>
        <begin position="193"/>
        <end position="214"/>
    </location>
</feature>
<dbReference type="EMBL" id="FNPV01000001">
    <property type="protein sequence ID" value="SDY22929.1"/>
    <property type="molecule type" value="Genomic_DNA"/>
</dbReference>
<dbReference type="GO" id="GO:0005886">
    <property type="term" value="C:plasma membrane"/>
    <property type="evidence" value="ECO:0007669"/>
    <property type="project" value="UniProtKB-SubCell"/>
</dbReference>
<keyword evidence="14" id="KW-1185">Reference proteome</keyword>
<dbReference type="AlphaFoldDB" id="A0A1H3I6U8"/>
<evidence type="ECO:0000256" key="2">
    <source>
        <dbReference type="ARBA" id="ARBA00004651"/>
    </source>
</evidence>
<dbReference type="PIRSF" id="PIRSF006603">
    <property type="entry name" value="DinF"/>
    <property type="match status" value="1"/>
</dbReference>
<feature type="transmembrane region" description="Helical" evidence="12">
    <location>
        <begin position="159"/>
        <end position="181"/>
    </location>
</feature>
<evidence type="ECO:0000256" key="6">
    <source>
        <dbReference type="ARBA" id="ARBA00022475"/>
    </source>
</evidence>
<feature type="transmembrane region" description="Helical" evidence="12">
    <location>
        <begin position="52"/>
        <end position="74"/>
    </location>
</feature>
<accession>A0A1H3I6U8</accession>
<evidence type="ECO:0000256" key="3">
    <source>
        <dbReference type="ARBA" id="ARBA00020268"/>
    </source>
</evidence>
<dbReference type="CDD" id="cd13137">
    <property type="entry name" value="MATE_NorM_like"/>
    <property type="match status" value="1"/>
</dbReference>
<dbReference type="STRING" id="159292.SAMN05192546_10121"/>
<dbReference type="PANTHER" id="PTHR43298:SF4">
    <property type="entry name" value="DRUG_SODIUM ANTIPORTER"/>
    <property type="match status" value="1"/>
</dbReference>
<keyword evidence="9" id="KW-0406">Ion transport</keyword>
<keyword evidence="7 12" id="KW-0812">Transmembrane</keyword>
<evidence type="ECO:0000256" key="9">
    <source>
        <dbReference type="ARBA" id="ARBA00023065"/>
    </source>
</evidence>
<organism evidence="13 14">
    <name type="scientific">Tindallia californiensis</name>
    <dbReference type="NCBI Taxonomy" id="159292"/>
    <lineage>
        <taxon>Bacteria</taxon>
        <taxon>Bacillati</taxon>
        <taxon>Bacillota</taxon>
        <taxon>Clostridia</taxon>
        <taxon>Peptostreptococcales</taxon>
        <taxon>Tindalliaceae</taxon>
        <taxon>Tindallia</taxon>
    </lineage>
</organism>
<comment type="function">
    <text evidence="1">Multidrug efflux pump.</text>
</comment>
<feature type="transmembrane region" description="Helical" evidence="12">
    <location>
        <begin position="130"/>
        <end position="152"/>
    </location>
</feature>
<dbReference type="GO" id="GO:0006811">
    <property type="term" value="P:monoatomic ion transport"/>
    <property type="evidence" value="ECO:0007669"/>
    <property type="project" value="UniProtKB-KW"/>
</dbReference>
<feature type="transmembrane region" description="Helical" evidence="12">
    <location>
        <begin position="95"/>
        <end position="118"/>
    </location>
</feature>
<keyword evidence="5" id="KW-0050">Antiport</keyword>
<protein>
    <recommendedName>
        <fullName evidence="3">Probable multidrug resistance protein NorM</fullName>
    </recommendedName>
    <alternativeName>
        <fullName evidence="11">Multidrug-efflux transporter</fullName>
    </alternativeName>
</protein>
<keyword evidence="4" id="KW-0813">Transport</keyword>
<reference evidence="13 14" key="1">
    <citation type="submission" date="2016-10" db="EMBL/GenBank/DDBJ databases">
        <authorList>
            <person name="de Groot N.N."/>
        </authorList>
    </citation>
    <scope>NUCLEOTIDE SEQUENCE [LARGE SCALE GENOMIC DNA]</scope>
    <source>
        <strain evidence="13 14">APO</strain>
    </source>
</reference>
<feature type="transmembrane region" description="Helical" evidence="12">
    <location>
        <begin position="320"/>
        <end position="341"/>
    </location>
</feature>
<comment type="subcellular location">
    <subcellularLocation>
        <location evidence="2">Cell membrane</location>
        <topology evidence="2">Multi-pass membrane protein</topology>
    </subcellularLocation>
</comment>
<evidence type="ECO:0000313" key="14">
    <source>
        <dbReference type="Proteomes" id="UP000199230"/>
    </source>
</evidence>
<evidence type="ECO:0000256" key="4">
    <source>
        <dbReference type="ARBA" id="ARBA00022448"/>
    </source>
</evidence>
<proteinExistence type="predicted"/>
<evidence type="ECO:0000256" key="11">
    <source>
        <dbReference type="ARBA" id="ARBA00031636"/>
    </source>
</evidence>
<feature type="transmembrane region" description="Helical" evidence="12">
    <location>
        <begin position="257"/>
        <end position="276"/>
    </location>
</feature>
<evidence type="ECO:0000313" key="13">
    <source>
        <dbReference type="EMBL" id="SDY22929.1"/>
    </source>
</evidence>
<dbReference type="InterPro" id="IPR050222">
    <property type="entry name" value="MATE_MdtK"/>
</dbReference>
<keyword evidence="6" id="KW-1003">Cell membrane</keyword>
<dbReference type="RefSeq" id="WP_207645989.1">
    <property type="nucleotide sequence ID" value="NZ_FNPV01000001.1"/>
</dbReference>
<dbReference type="Pfam" id="PF01554">
    <property type="entry name" value="MatE"/>
    <property type="match status" value="2"/>
</dbReference>
<feature type="transmembrane region" description="Helical" evidence="12">
    <location>
        <begin position="12"/>
        <end position="32"/>
    </location>
</feature>
<evidence type="ECO:0000256" key="5">
    <source>
        <dbReference type="ARBA" id="ARBA00022449"/>
    </source>
</evidence>
<dbReference type="InterPro" id="IPR002528">
    <property type="entry name" value="MATE_fam"/>
</dbReference>
<dbReference type="GO" id="GO:0042910">
    <property type="term" value="F:xenobiotic transmembrane transporter activity"/>
    <property type="evidence" value="ECO:0007669"/>
    <property type="project" value="InterPro"/>
</dbReference>
<dbReference type="GO" id="GO:0015297">
    <property type="term" value="F:antiporter activity"/>
    <property type="evidence" value="ECO:0007669"/>
    <property type="project" value="UniProtKB-KW"/>
</dbReference>
<keyword evidence="10 12" id="KW-0472">Membrane</keyword>